<evidence type="ECO:0000256" key="2">
    <source>
        <dbReference type="PROSITE-ProRule" id="PRU00023"/>
    </source>
</evidence>
<dbReference type="SUPFAM" id="SSF48403">
    <property type="entry name" value="Ankyrin repeat"/>
    <property type="match status" value="1"/>
</dbReference>
<keyword evidence="5" id="KW-1185">Reference proteome</keyword>
<dbReference type="HOGENOM" id="CLU_1191928_0_0_1"/>
<dbReference type="STRING" id="431595.K3WEQ9"/>
<dbReference type="GO" id="GO:0000062">
    <property type="term" value="F:fatty-acyl-CoA binding"/>
    <property type="evidence" value="ECO:0007669"/>
    <property type="project" value="TreeGrafter"/>
</dbReference>
<dbReference type="EMBL" id="GL376603">
    <property type="status" value="NOT_ANNOTATED_CDS"/>
    <property type="molecule type" value="Genomic_DNA"/>
</dbReference>
<keyword evidence="1" id="KW-0446">Lipid-binding</keyword>
<feature type="compositionally biased region" description="Basic and acidic residues" evidence="3">
    <location>
        <begin position="27"/>
        <end position="38"/>
    </location>
</feature>
<reference evidence="5" key="1">
    <citation type="journal article" date="2010" name="Genome Biol.">
        <title>Genome sequence of the necrotrophic plant pathogen Pythium ultimum reveals original pathogenicity mechanisms and effector repertoire.</title>
        <authorList>
            <person name="Levesque C.A."/>
            <person name="Brouwer H."/>
            <person name="Cano L."/>
            <person name="Hamilton J.P."/>
            <person name="Holt C."/>
            <person name="Huitema E."/>
            <person name="Raffaele S."/>
            <person name="Robideau G.P."/>
            <person name="Thines M."/>
            <person name="Win J."/>
            <person name="Zerillo M.M."/>
            <person name="Beakes G.W."/>
            <person name="Boore J.L."/>
            <person name="Busam D."/>
            <person name="Dumas B."/>
            <person name="Ferriera S."/>
            <person name="Fuerstenberg S.I."/>
            <person name="Gachon C.M."/>
            <person name="Gaulin E."/>
            <person name="Govers F."/>
            <person name="Grenville-Briggs L."/>
            <person name="Horner N."/>
            <person name="Hostetler J."/>
            <person name="Jiang R.H."/>
            <person name="Johnson J."/>
            <person name="Krajaejun T."/>
            <person name="Lin H."/>
            <person name="Meijer H.J."/>
            <person name="Moore B."/>
            <person name="Morris P."/>
            <person name="Phuntmart V."/>
            <person name="Puiu D."/>
            <person name="Shetty J."/>
            <person name="Stajich J.E."/>
            <person name="Tripathy S."/>
            <person name="Wawra S."/>
            <person name="van West P."/>
            <person name="Whitty B.R."/>
            <person name="Coutinho P.M."/>
            <person name="Henrissat B."/>
            <person name="Martin F."/>
            <person name="Thomas P.D."/>
            <person name="Tyler B.M."/>
            <person name="De Vries R.P."/>
            <person name="Kamoun S."/>
            <person name="Yandell M."/>
            <person name="Tisserat N."/>
            <person name="Buell C.R."/>
        </authorList>
    </citation>
    <scope>NUCLEOTIDE SEQUENCE</scope>
    <source>
        <strain evidence="5">DAOM:BR144</strain>
    </source>
</reference>
<dbReference type="PROSITE" id="PS50088">
    <property type="entry name" value="ANK_REPEAT"/>
    <property type="match status" value="2"/>
</dbReference>
<organism evidence="4 5">
    <name type="scientific">Globisporangium ultimum (strain ATCC 200006 / CBS 805.95 / DAOM BR144)</name>
    <name type="common">Pythium ultimum</name>
    <dbReference type="NCBI Taxonomy" id="431595"/>
    <lineage>
        <taxon>Eukaryota</taxon>
        <taxon>Sar</taxon>
        <taxon>Stramenopiles</taxon>
        <taxon>Oomycota</taxon>
        <taxon>Peronosporomycetes</taxon>
        <taxon>Pythiales</taxon>
        <taxon>Pythiaceae</taxon>
        <taxon>Globisporangium</taxon>
    </lineage>
</organism>
<reference evidence="4" key="3">
    <citation type="submission" date="2015-02" db="UniProtKB">
        <authorList>
            <consortium name="EnsemblProtists"/>
        </authorList>
    </citation>
    <scope>IDENTIFICATION</scope>
    <source>
        <strain evidence="4">DAOM BR144</strain>
    </source>
</reference>
<dbReference type="EnsemblProtists" id="PYU1_T003450">
    <property type="protein sequence ID" value="PYU1_T003450"/>
    <property type="gene ID" value="PYU1_G003440"/>
</dbReference>
<dbReference type="InterPro" id="IPR036770">
    <property type="entry name" value="Ankyrin_rpt-contain_sf"/>
</dbReference>
<dbReference type="PROSITE" id="PS50297">
    <property type="entry name" value="ANK_REP_REGION"/>
    <property type="match status" value="1"/>
</dbReference>
<protein>
    <submittedName>
        <fullName evidence="4">Uncharacterized protein</fullName>
    </submittedName>
</protein>
<dbReference type="eggNOG" id="KOG0817">
    <property type="taxonomic scope" value="Eukaryota"/>
</dbReference>
<feature type="region of interest" description="Disordered" evidence="3">
    <location>
        <begin position="1"/>
        <end position="66"/>
    </location>
</feature>
<name>K3WEQ9_GLOUD</name>
<evidence type="ECO:0000313" key="4">
    <source>
        <dbReference type="EnsemblProtists" id="PYU1_T003450"/>
    </source>
</evidence>
<dbReference type="AlphaFoldDB" id="K3WEQ9"/>
<feature type="compositionally biased region" description="Basic and acidic residues" evidence="3">
    <location>
        <begin position="1"/>
        <end position="11"/>
    </location>
</feature>
<dbReference type="Gene3D" id="1.25.40.20">
    <property type="entry name" value="Ankyrin repeat-containing domain"/>
    <property type="match status" value="1"/>
</dbReference>
<feature type="repeat" description="ANK" evidence="2">
    <location>
        <begin position="197"/>
        <end position="230"/>
    </location>
</feature>
<dbReference type="InterPro" id="IPR002110">
    <property type="entry name" value="Ankyrin_rpt"/>
</dbReference>
<accession>K3WEQ9</accession>
<feature type="repeat" description="ANK" evidence="2">
    <location>
        <begin position="164"/>
        <end position="196"/>
    </location>
</feature>
<keyword evidence="2" id="KW-0040">ANK repeat</keyword>
<dbReference type="VEuPathDB" id="FungiDB:PYU1_G003440"/>
<evidence type="ECO:0000313" key="5">
    <source>
        <dbReference type="Proteomes" id="UP000019132"/>
    </source>
</evidence>
<sequence>MESKGADDRFYTPRNSARHGYSSTGSEDERFASSRESARSISSDDNEYVTPRESLALPTESYPGAMNESKRFPGVSEMKHALPDYGDPKYELKLQRSSSAKENYLGLATGGAVSARASELRGVQYVEAPAATENDIFSAARHNRVDSVTYMLDQGLLVNSKDEFGNTILSIACQNGLKRMAKLALRRGVNINNQNLRGNTALHFCFSYGYGDTLGAYLISKGADTTIENKDGNVCYYGIDQLTSARK</sequence>
<reference evidence="5" key="2">
    <citation type="submission" date="2010-04" db="EMBL/GenBank/DDBJ databases">
        <authorList>
            <person name="Buell R."/>
            <person name="Hamilton J."/>
            <person name="Hostetler J."/>
        </authorList>
    </citation>
    <scope>NUCLEOTIDE SEQUENCE [LARGE SCALE GENOMIC DNA]</scope>
    <source>
        <strain evidence="5">DAOM:BR144</strain>
    </source>
</reference>
<dbReference type="Pfam" id="PF12796">
    <property type="entry name" value="Ank_2"/>
    <property type="match status" value="1"/>
</dbReference>
<dbReference type="InParanoid" id="K3WEQ9"/>
<dbReference type="Proteomes" id="UP000019132">
    <property type="component" value="Unassembled WGS sequence"/>
</dbReference>
<dbReference type="OMA" id="CYYGIAQ"/>
<dbReference type="SMART" id="SM00248">
    <property type="entry name" value="ANK"/>
    <property type="match status" value="3"/>
</dbReference>
<evidence type="ECO:0000256" key="3">
    <source>
        <dbReference type="SAM" id="MobiDB-lite"/>
    </source>
</evidence>
<proteinExistence type="predicted"/>
<evidence type="ECO:0000256" key="1">
    <source>
        <dbReference type="ARBA" id="ARBA00023121"/>
    </source>
</evidence>
<dbReference type="PANTHER" id="PTHR24119">
    <property type="entry name" value="ACYL-COA-BINDING DOMAIN-CONTAINING PROTEIN 6"/>
    <property type="match status" value="1"/>
</dbReference>
<dbReference type="PANTHER" id="PTHR24119:SF0">
    <property type="entry name" value="ACYL-COA-BINDING DOMAIN-CONTAINING PROTEIN 6"/>
    <property type="match status" value="1"/>
</dbReference>